<evidence type="ECO:0000313" key="3">
    <source>
        <dbReference type="EMBL" id="GAJ96122.1"/>
    </source>
</evidence>
<dbReference type="InterPro" id="IPR040511">
    <property type="entry name" value="AGS_C"/>
</dbReference>
<evidence type="ECO:0000313" key="4">
    <source>
        <dbReference type="Proteomes" id="UP000026941"/>
    </source>
</evidence>
<accession>A0AA87Q8W1</accession>
<sequence length="491" mass="56580">MLREPTCIAEAKMKLADDFKEFLRDTVNLNQTRITQLEERVETIKTFLRASDWEPKISKFLEQGSWAHDTIIRPVDGGEFDADLLVMVKPVDGWSAAQYVKELGRVFRESGRYSDKTQVDDYCVTIIYADDCKIDIAPLVMDRDYQGTLEVCNKQEDCFEESSPVEYTRWIREKNGYSGNNSFRKATRLIKYIRNIKKRFSCQSVLLTTLIGHRIEWWDKDSAGFADTPTALQTIIGKLDDWLQDRPEKPQVENPSLPSEDFADLWNETQYANFRNFVNKYRKWIDEAIAAETRTDSIEKWRKVFGDEFAKSENVKKAEASASSQALALLRDGAAHLDALVETVIDFGISILPSSFRTPTHLHRPPWAAAEHISRSVRISAEYRASKHSGRGHPVNPGEALPPRGGLWFDVRVNKFQTVPSDCYVRWRITNTGAVAMALNKGRGWFEKPTEGDRRWEELQYRGVHMAEAFIIRRRDDRLVGYSEPFYVVIK</sequence>
<protein>
    <recommendedName>
        <fullName evidence="2">Adenylyl/Guanylyl and SMODS C-terminal sensor domain-containing protein</fullName>
    </recommendedName>
</protein>
<dbReference type="Proteomes" id="UP000026941">
    <property type="component" value="Unassembled WGS sequence"/>
</dbReference>
<dbReference type="GO" id="GO:0016779">
    <property type="term" value="F:nucleotidyltransferase activity"/>
    <property type="evidence" value="ECO:0007669"/>
    <property type="project" value="InterPro"/>
</dbReference>
<dbReference type="InterPro" id="IPR043519">
    <property type="entry name" value="NT_sf"/>
</dbReference>
<evidence type="ECO:0000256" key="1">
    <source>
        <dbReference type="ARBA" id="ARBA00023118"/>
    </source>
</evidence>
<dbReference type="AlphaFoldDB" id="A0AA87Q8W1"/>
<organism evidence="3 4">
    <name type="scientific">Rhizobium rhizogenes NBRC 13257</name>
    <dbReference type="NCBI Taxonomy" id="1220581"/>
    <lineage>
        <taxon>Bacteria</taxon>
        <taxon>Pseudomonadati</taxon>
        <taxon>Pseudomonadota</taxon>
        <taxon>Alphaproteobacteria</taxon>
        <taxon>Hyphomicrobiales</taxon>
        <taxon>Rhizobiaceae</taxon>
        <taxon>Rhizobium/Agrobacterium group</taxon>
        <taxon>Rhizobium</taxon>
    </lineage>
</organism>
<feature type="domain" description="Adenylyl/Guanylyl and SMODS C-terminal sensor" evidence="2">
    <location>
        <begin position="364"/>
        <end position="491"/>
    </location>
</feature>
<dbReference type="EMBL" id="BAYX01000016">
    <property type="protein sequence ID" value="GAJ96122.1"/>
    <property type="molecule type" value="Genomic_DNA"/>
</dbReference>
<dbReference type="InterPro" id="IPR006116">
    <property type="entry name" value="NT_2-5OAS_ClassI-CCAase"/>
</dbReference>
<dbReference type="GO" id="GO:0051607">
    <property type="term" value="P:defense response to virus"/>
    <property type="evidence" value="ECO:0007669"/>
    <property type="project" value="UniProtKB-KW"/>
</dbReference>
<keyword evidence="1" id="KW-0051">Antiviral defense</keyword>
<comment type="caution">
    <text evidence="3">The sequence shown here is derived from an EMBL/GenBank/DDBJ whole genome shotgun (WGS) entry which is preliminary data.</text>
</comment>
<gene>
    <name evidence="3" type="ORF">RRH01S_16_00720</name>
</gene>
<proteinExistence type="predicted"/>
<dbReference type="Pfam" id="PF18134">
    <property type="entry name" value="AGS_C"/>
    <property type="match status" value="1"/>
</dbReference>
<reference evidence="3 4" key="1">
    <citation type="submission" date="2014-05" db="EMBL/GenBank/DDBJ databases">
        <title>Whole genome shotgun sequence of Rhizobium rhizogenes NBRC 13257.</title>
        <authorList>
            <person name="Katano-Makiyama Y."/>
            <person name="Hosoyama A."/>
            <person name="Hashimoto M."/>
            <person name="Hosoyama Y."/>
            <person name="Noguchi M."/>
            <person name="Tsuchikane K."/>
            <person name="Kimura A."/>
            <person name="Ohji S."/>
            <person name="Ichikawa N."/>
            <person name="Yamazoe A."/>
            <person name="Fujita N."/>
        </authorList>
    </citation>
    <scope>NUCLEOTIDE SEQUENCE [LARGE SCALE GENOMIC DNA]</scope>
    <source>
        <strain evidence="3 4">NBRC 13257</strain>
    </source>
</reference>
<evidence type="ECO:0000259" key="2">
    <source>
        <dbReference type="Pfam" id="PF18134"/>
    </source>
</evidence>
<dbReference type="CDD" id="cd05400">
    <property type="entry name" value="NT_2-5OAS_ClassI-CCAase"/>
    <property type="match status" value="1"/>
</dbReference>
<dbReference type="Pfam" id="PF18144">
    <property type="entry name" value="SMODS"/>
    <property type="match status" value="1"/>
</dbReference>
<name>A0AA87Q8W1_RHIRH</name>
<dbReference type="SUPFAM" id="SSF81301">
    <property type="entry name" value="Nucleotidyltransferase"/>
    <property type="match status" value="1"/>
</dbReference>